<evidence type="ECO:0000313" key="2">
    <source>
        <dbReference type="Proteomes" id="UP000615593"/>
    </source>
</evidence>
<comment type="caution">
    <text evidence="1">The sequence shown here is derived from an EMBL/GenBank/DDBJ whole genome shotgun (WGS) entry which is preliminary data.</text>
</comment>
<accession>A0ABQ3BTA4</accession>
<sequence>MLDFIKAFEIEIGRKADMKMLSKQLAVMEQTWADTTALKRDYDYNSSSPIQKCVRHFVNWFEKYY</sequence>
<proteinExistence type="predicted"/>
<evidence type="ECO:0000313" key="1">
    <source>
        <dbReference type="EMBL" id="GGZ56802.1"/>
    </source>
</evidence>
<protein>
    <submittedName>
        <fullName evidence="1">Uncharacterized protein</fullName>
    </submittedName>
</protein>
<keyword evidence="2" id="KW-1185">Reference proteome</keyword>
<dbReference type="RefSeq" id="WP_027885617.1">
    <property type="nucleotide sequence ID" value="NZ_BMWY01000004.1"/>
</dbReference>
<dbReference type="GeneID" id="94369465"/>
<reference evidence="2" key="1">
    <citation type="journal article" date="2019" name="Int. J. Syst. Evol. Microbiol.">
        <title>The Global Catalogue of Microorganisms (GCM) 10K type strain sequencing project: providing services to taxonomists for standard genome sequencing and annotation.</title>
        <authorList>
            <consortium name="The Broad Institute Genomics Platform"/>
            <consortium name="The Broad Institute Genome Sequencing Center for Infectious Disease"/>
            <person name="Wu L."/>
            <person name="Ma J."/>
        </authorList>
    </citation>
    <scope>NUCLEOTIDE SEQUENCE [LARGE SCALE GENOMIC DNA]</scope>
    <source>
        <strain evidence="2">KCTC 12708</strain>
    </source>
</reference>
<name>A0ABQ3BTA4_9FLAO</name>
<gene>
    <name evidence="1" type="ORF">GCM10008088_18000</name>
</gene>
<dbReference type="EMBL" id="BMWY01000004">
    <property type="protein sequence ID" value="GGZ56802.1"/>
    <property type="molecule type" value="Genomic_DNA"/>
</dbReference>
<dbReference type="Proteomes" id="UP000615593">
    <property type="component" value="Unassembled WGS sequence"/>
</dbReference>
<organism evidence="1 2">
    <name type="scientific">Mesonia mobilis</name>
    <dbReference type="NCBI Taxonomy" id="369791"/>
    <lineage>
        <taxon>Bacteria</taxon>
        <taxon>Pseudomonadati</taxon>
        <taxon>Bacteroidota</taxon>
        <taxon>Flavobacteriia</taxon>
        <taxon>Flavobacteriales</taxon>
        <taxon>Flavobacteriaceae</taxon>
        <taxon>Mesonia</taxon>
    </lineage>
</organism>